<dbReference type="Proteomes" id="UP000595448">
    <property type="component" value="Chromosome"/>
</dbReference>
<organism evidence="2 3">
    <name type="scientific">Brevundimonas vitisensis</name>
    <dbReference type="NCBI Taxonomy" id="2800818"/>
    <lineage>
        <taxon>Bacteria</taxon>
        <taxon>Pseudomonadati</taxon>
        <taxon>Pseudomonadota</taxon>
        <taxon>Alphaproteobacteria</taxon>
        <taxon>Caulobacterales</taxon>
        <taxon>Caulobacteraceae</taxon>
        <taxon>Brevundimonas</taxon>
    </lineage>
</organism>
<evidence type="ECO:0000313" key="3">
    <source>
        <dbReference type="Proteomes" id="UP000595448"/>
    </source>
</evidence>
<feature type="chain" id="PRO_5045855493" description="Lipoprotein" evidence="1">
    <location>
        <begin position="18"/>
        <end position="176"/>
    </location>
</feature>
<keyword evidence="1" id="KW-0732">Signal</keyword>
<proteinExistence type="predicted"/>
<dbReference type="EMBL" id="CP067977">
    <property type="protein sequence ID" value="QQQ19108.1"/>
    <property type="molecule type" value="Genomic_DNA"/>
</dbReference>
<feature type="signal peptide" evidence="1">
    <location>
        <begin position="1"/>
        <end position="17"/>
    </location>
</feature>
<evidence type="ECO:0000256" key="1">
    <source>
        <dbReference type="SAM" id="SignalP"/>
    </source>
</evidence>
<evidence type="ECO:0008006" key="4">
    <source>
        <dbReference type="Google" id="ProtNLM"/>
    </source>
</evidence>
<protein>
    <recommendedName>
        <fullName evidence="4">Lipoprotein</fullName>
    </recommendedName>
</protein>
<dbReference type="PROSITE" id="PS51257">
    <property type="entry name" value="PROKAR_LIPOPROTEIN"/>
    <property type="match status" value="1"/>
</dbReference>
<keyword evidence="3" id="KW-1185">Reference proteome</keyword>
<name>A0ABX7BQV8_9CAUL</name>
<reference evidence="2 3" key="1">
    <citation type="submission" date="2021-01" db="EMBL/GenBank/DDBJ databases">
        <title>Brevundimonas vitis sp. nov., an bacterium isolated from grape (Vitis vinifera).</title>
        <authorList>
            <person name="Jiang L."/>
            <person name="Lee J."/>
        </authorList>
    </citation>
    <scope>NUCLEOTIDE SEQUENCE [LARGE SCALE GENOMIC DNA]</scope>
    <source>
        <strain evidence="2 3">GRTSA-9</strain>
    </source>
</reference>
<sequence length="176" mass="18761">MRSFLVPLSMSAVVAVAACAPVVSGGPPIPVMPGLQQTAQLGAVYMSSGWLSAEDDFQETFTDEVSQEMRRCLVGTALVDVRIHIDRLDREGRLATFLNGGGEHRLSGTVEFVYPGRGNEVVGRFPVSVVVHDNGGLNGLVTDRQMVVSEAFGRAICEEGFGRNPRGPNVTNATAD</sequence>
<accession>A0ABX7BQV8</accession>
<gene>
    <name evidence="2" type="ORF">JIP62_03000</name>
</gene>
<evidence type="ECO:0000313" key="2">
    <source>
        <dbReference type="EMBL" id="QQQ19108.1"/>
    </source>
</evidence>